<sequence length="323" mass="35627">MATPQPHTSASTESMVKSATPILPQLPKIEDLIPSFNLENHVTLITGGSGGLAHTLAQALILQGSSIALMDLNQEGLKNLKKELENFIKHYHDKIPNADKIVISIWQCDVSDPKHVDEVINAIPQKHNGVIPMKLVHTAGYCENLKAEQYDPIRFQKLVNVNLNGSFYIVQSLTNLHLKTKEAILNNNVSSLALPNFNMKLSYVLIASMSGLIVNHPQPQSAYNASKSGVIHLCKSLACEWAKYGIKINCISPGYIATELTKKVISQSVEGLELMREWTSRVPLERMAEPKEFIGSVLYLLSDNASSYTTGENMVVDGGYTCW</sequence>
<dbReference type="InterPro" id="IPR036291">
    <property type="entry name" value="NAD(P)-bd_dom_sf"/>
</dbReference>
<evidence type="ECO:0000256" key="3">
    <source>
        <dbReference type="ARBA" id="ARBA00023002"/>
    </source>
</evidence>
<dbReference type="GO" id="GO:0016616">
    <property type="term" value="F:oxidoreductase activity, acting on the CH-OH group of donors, NAD or NADP as acceptor"/>
    <property type="evidence" value="ECO:0007669"/>
    <property type="project" value="TreeGrafter"/>
</dbReference>
<dbReference type="InParanoid" id="A0A1E5RZV5"/>
<keyword evidence="5" id="KW-1185">Reference proteome</keyword>
<evidence type="ECO:0000256" key="2">
    <source>
        <dbReference type="ARBA" id="ARBA00022857"/>
    </source>
</evidence>
<dbReference type="PANTHER" id="PTHR42760">
    <property type="entry name" value="SHORT-CHAIN DEHYDROGENASES/REDUCTASES FAMILY MEMBER"/>
    <property type="match status" value="1"/>
</dbReference>
<dbReference type="Pfam" id="PF00106">
    <property type="entry name" value="adh_short"/>
    <property type="match status" value="1"/>
</dbReference>
<dbReference type="InterPro" id="IPR020904">
    <property type="entry name" value="Sc_DH/Rdtase_CS"/>
</dbReference>
<dbReference type="EMBL" id="LPNM01000001">
    <property type="protein sequence ID" value="OEJ92481.1"/>
    <property type="molecule type" value="Genomic_DNA"/>
</dbReference>
<dbReference type="Gene3D" id="3.40.50.720">
    <property type="entry name" value="NAD(P)-binding Rossmann-like Domain"/>
    <property type="match status" value="1"/>
</dbReference>
<name>A0A1E5RZV5_9ASCO</name>
<dbReference type="STRING" id="56408.A0A1E5RZV5"/>
<comment type="similarity">
    <text evidence="1">Belongs to the short-chain dehydrogenases/reductases (SDR) family.</text>
</comment>
<dbReference type="PROSITE" id="PS00061">
    <property type="entry name" value="ADH_SHORT"/>
    <property type="match status" value="1"/>
</dbReference>
<dbReference type="FunCoup" id="A0A1E5RZV5">
    <property type="interactions" value="237"/>
</dbReference>
<reference evidence="5" key="1">
    <citation type="journal article" date="2016" name="Genome Announc.">
        <title>Genome sequences of three species of Hanseniaspora isolated from spontaneous wine fermentations.</title>
        <authorList>
            <person name="Sternes P.R."/>
            <person name="Lee D."/>
            <person name="Kutyna D.R."/>
            <person name="Borneman A.R."/>
        </authorList>
    </citation>
    <scope>NUCLEOTIDE SEQUENCE [LARGE SCALE GENOMIC DNA]</scope>
    <source>
        <strain evidence="5">AWRI3579</strain>
    </source>
</reference>
<gene>
    <name evidence="4" type="ORF">AWRI3579_g106</name>
</gene>
<proteinExistence type="inferred from homology"/>
<accession>A0A1E5RZV5</accession>
<evidence type="ECO:0000313" key="4">
    <source>
        <dbReference type="EMBL" id="OEJ92481.1"/>
    </source>
</evidence>
<dbReference type="Proteomes" id="UP000095728">
    <property type="component" value="Unassembled WGS sequence"/>
</dbReference>
<protein>
    <submittedName>
        <fullName evidence="4">D-arabinitol 2-dehydrogenase, ribulose-forming</fullName>
    </submittedName>
</protein>
<organism evidence="4 5">
    <name type="scientific">Hanseniaspora osmophila</name>
    <dbReference type="NCBI Taxonomy" id="56408"/>
    <lineage>
        <taxon>Eukaryota</taxon>
        <taxon>Fungi</taxon>
        <taxon>Dikarya</taxon>
        <taxon>Ascomycota</taxon>
        <taxon>Saccharomycotina</taxon>
        <taxon>Saccharomycetes</taxon>
        <taxon>Saccharomycodales</taxon>
        <taxon>Saccharomycodaceae</taxon>
        <taxon>Hanseniaspora</taxon>
    </lineage>
</organism>
<dbReference type="AlphaFoldDB" id="A0A1E5RZV5"/>
<dbReference type="SUPFAM" id="SSF51735">
    <property type="entry name" value="NAD(P)-binding Rossmann-fold domains"/>
    <property type="match status" value="1"/>
</dbReference>
<dbReference type="PRINTS" id="PR00081">
    <property type="entry name" value="GDHRDH"/>
</dbReference>
<keyword evidence="3" id="KW-0560">Oxidoreductase</keyword>
<dbReference type="InterPro" id="IPR002347">
    <property type="entry name" value="SDR_fam"/>
</dbReference>
<keyword evidence="2" id="KW-0521">NADP</keyword>
<evidence type="ECO:0000256" key="1">
    <source>
        <dbReference type="ARBA" id="ARBA00006484"/>
    </source>
</evidence>
<evidence type="ECO:0000313" key="5">
    <source>
        <dbReference type="Proteomes" id="UP000095728"/>
    </source>
</evidence>
<comment type="caution">
    <text evidence="4">The sequence shown here is derived from an EMBL/GenBank/DDBJ whole genome shotgun (WGS) entry which is preliminary data.</text>
</comment>
<dbReference type="PANTHER" id="PTHR42760:SF115">
    <property type="entry name" value="3-OXOACYL-[ACYL-CARRIER-PROTEIN] REDUCTASE FABG"/>
    <property type="match status" value="1"/>
</dbReference>
<dbReference type="OrthoDB" id="5325318at2759"/>